<evidence type="ECO:0000313" key="15">
    <source>
        <dbReference type="EMBL" id="QFF98725.1"/>
    </source>
</evidence>
<dbReference type="AlphaFoldDB" id="A0A5J6SL78"/>
<organism evidence="15 16">
    <name type="scientific">Psychrobacillus glaciei</name>
    <dbReference type="NCBI Taxonomy" id="2283160"/>
    <lineage>
        <taxon>Bacteria</taxon>
        <taxon>Bacillati</taxon>
        <taxon>Bacillota</taxon>
        <taxon>Bacilli</taxon>
        <taxon>Bacillales</taxon>
        <taxon>Bacillaceae</taxon>
        <taxon>Psychrobacillus</taxon>
    </lineage>
</organism>
<dbReference type="InterPro" id="IPR002646">
    <property type="entry name" value="PolA_pol_head_dom"/>
</dbReference>
<keyword evidence="9 11" id="KW-0460">Magnesium</keyword>
<dbReference type="EC" id="2.7.7.72" evidence="11"/>
<evidence type="ECO:0000256" key="5">
    <source>
        <dbReference type="ARBA" id="ARBA00022723"/>
    </source>
</evidence>
<dbReference type="PANTHER" id="PTHR46173">
    <property type="entry name" value="CCA TRNA NUCLEOTIDYLTRANSFERASE 1, MITOCHONDRIAL"/>
    <property type="match status" value="1"/>
</dbReference>
<comment type="subunit">
    <text evidence="11">Homodimer.</text>
</comment>
<evidence type="ECO:0000313" key="16">
    <source>
        <dbReference type="Proteomes" id="UP000325517"/>
    </source>
</evidence>
<comment type="function">
    <text evidence="11">Catalyzes the addition and repair of the essential 3'-terminal CCA sequence in tRNAs without using a nucleic acid template. Adds these three nucleotides in the order of C, C, and A to the tRNA nucleotide-73, using CTP and ATP as substrates and producing inorganic pyrophosphate. tRNA 3'-terminal CCA addition is required both for tRNA processing and repair. Also involved in tRNA surveillance by mediating tandem CCA addition to generate a CCACCA at the 3' terminus of unstable tRNAs. While stable tRNAs receive only 3'-terminal CCA, unstable tRNAs are marked with CCACCA and rapidly degraded.</text>
</comment>
<feature type="binding site" evidence="11">
    <location>
        <position position="43"/>
    </location>
    <ligand>
        <name>CTP</name>
        <dbReference type="ChEBI" id="CHEBI:37563"/>
    </ligand>
</feature>
<feature type="binding site" evidence="11">
    <location>
        <position position="40"/>
    </location>
    <ligand>
        <name>ATP</name>
        <dbReference type="ChEBI" id="CHEBI:30616"/>
    </ligand>
</feature>
<dbReference type="GO" id="GO:0000287">
    <property type="term" value="F:magnesium ion binding"/>
    <property type="evidence" value="ECO:0007669"/>
    <property type="project" value="UniProtKB-UniRule"/>
</dbReference>
<dbReference type="Proteomes" id="UP000325517">
    <property type="component" value="Chromosome"/>
</dbReference>
<keyword evidence="10 11" id="KW-0694">RNA-binding</keyword>
<feature type="binding site" evidence="11">
    <location>
        <position position="166"/>
    </location>
    <ligand>
        <name>ATP</name>
        <dbReference type="ChEBI" id="CHEBI:30616"/>
    </ligand>
</feature>
<feature type="binding site" evidence="11">
    <location>
        <position position="123"/>
    </location>
    <ligand>
        <name>CTP</name>
        <dbReference type="ChEBI" id="CHEBI:37563"/>
    </ligand>
</feature>
<keyword evidence="2 11" id="KW-0808">Transferase</keyword>
<keyword evidence="4 11" id="KW-0548">Nucleotidyltransferase</keyword>
<evidence type="ECO:0000256" key="4">
    <source>
        <dbReference type="ARBA" id="ARBA00022695"/>
    </source>
</evidence>
<reference evidence="15 16" key="1">
    <citation type="submission" date="2018-07" db="EMBL/GenBank/DDBJ databases">
        <title>Complete genome sequence of Psychrobacillus sp. PB01, isolated from iceberg, and comparative genome analysis of Psychrobacillus strains.</title>
        <authorList>
            <person name="Lee P.C."/>
        </authorList>
    </citation>
    <scope>NUCLEOTIDE SEQUENCE [LARGE SCALE GENOMIC DNA]</scope>
    <source>
        <strain evidence="15 16">PB01</strain>
    </source>
</reference>
<dbReference type="InterPro" id="IPR032828">
    <property type="entry name" value="PolyA_RNA-bd"/>
</dbReference>
<dbReference type="OrthoDB" id="9805698at2"/>
<evidence type="ECO:0000256" key="6">
    <source>
        <dbReference type="ARBA" id="ARBA00022741"/>
    </source>
</evidence>
<feature type="binding site" evidence="11">
    <location>
        <position position="169"/>
    </location>
    <ligand>
        <name>CTP</name>
        <dbReference type="ChEBI" id="CHEBI:37563"/>
    </ligand>
</feature>
<feature type="binding site" evidence="11">
    <location>
        <position position="172"/>
    </location>
    <ligand>
        <name>ATP</name>
        <dbReference type="ChEBI" id="CHEBI:30616"/>
    </ligand>
</feature>
<evidence type="ECO:0000259" key="13">
    <source>
        <dbReference type="Pfam" id="PF12627"/>
    </source>
</evidence>
<dbReference type="GO" id="GO:0000049">
    <property type="term" value="F:tRNA binding"/>
    <property type="evidence" value="ECO:0007669"/>
    <property type="project" value="UniProtKB-UniRule"/>
</dbReference>
<comment type="catalytic activity">
    <reaction evidence="11">
        <text>a tRNA precursor + 2 CTP + ATP = a tRNA with a 3' CCA end + 3 diphosphate</text>
        <dbReference type="Rhea" id="RHEA:14433"/>
        <dbReference type="Rhea" id="RHEA-COMP:10465"/>
        <dbReference type="Rhea" id="RHEA-COMP:10468"/>
        <dbReference type="ChEBI" id="CHEBI:30616"/>
        <dbReference type="ChEBI" id="CHEBI:33019"/>
        <dbReference type="ChEBI" id="CHEBI:37563"/>
        <dbReference type="ChEBI" id="CHEBI:74896"/>
        <dbReference type="ChEBI" id="CHEBI:83071"/>
        <dbReference type="EC" id="2.7.7.72"/>
    </reaction>
</comment>
<proteinExistence type="inferred from homology"/>
<dbReference type="Gene3D" id="1.10.246.80">
    <property type="match status" value="1"/>
</dbReference>
<keyword evidence="8 11" id="KW-0067">ATP-binding</keyword>
<feature type="domain" description="tRNA nucleotidyltransferase/poly(A) polymerase RNA and SrmB- binding" evidence="13">
    <location>
        <begin position="181"/>
        <end position="233"/>
    </location>
</feature>
<dbReference type="EMBL" id="CP031223">
    <property type="protein sequence ID" value="QFF98725.1"/>
    <property type="molecule type" value="Genomic_DNA"/>
</dbReference>
<feature type="binding site" evidence="11">
    <location>
        <position position="53"/>
    </location>
    <ligand>
        <name>Mg(2+)</name>
        <dbReference type="ChEBI" id="CHEBI:18420"/>
    </ligand>
</feature>
<feature type="binding site" evidence="11">
    <location>
        <position position="40"/>
    </location>
    <ligand>
        <name>CTP</name>
        <dbReference type="ChEBI" id="CHEBI:37563"/>
    </ligand>
</feature>
<comment type="cofactor">
    <cofactor evidence="1 11">
        <name>Mg(2+)</name>
        <dbReference type="ChEBI" id="CHEBI:18420"/>
    </cofactor>
</comment>
<evidence type="ECO:0000259" key="12">
    <source>
        <dbReference type="Pfam" id="PF01743"/>
    </source>
</evidence>
<evidence type="ECO:0000256" key="7">
    <source>
        <dbReference type="ARBA" id="ARBA00022800"/>
    </source>
</evidence>
<dbReference type="InterPro" id="IPR050264">
    <property type="entry name" value="Bact_CCA-adding_enz_type3_sf"/>
</dbReference>
<dbReference type="GO" id="GO:0042245">
    <property type="term" value="P:RNA repair"/>
    <property type="evidence" value="ECO:0007669"/>
    <property type="project" value="UniProtKB-KW"/>
</dbReference>
<dbReference type="Gene3D" id="1.20.58.560">
    <property type="match status" value="1"/>
</dbReference>
<dbReference type="InterPro" id="IPR023068">
    <property type="entry name" value="CCA-adding_enz_firmicutes"/>
</dbReference>
<keyword evidence="3 11" id="KW-0819">tRNA processing</keyword>
<gene>
    <name evidence="11" type="primary">cca</name>
    <name evidence="15" type="ORF">PB01_07705</name>
</gene>
<feature type="binding site" evidence="11">
    <location>
        <position position="172"/>
    </location>
    <ligand>
        <name>CTP</name>
        <dbReference type="ChEBI" id="CHEBI:37563"/>
    </ligand>
</feature>
<feature type="binding site" evidence="11">
    <location>
        <position position="169"/>
    </location>
    <ligand>
        <name>ATP</name>
        <dbReference type="ChEBI" id="CHEBI:30616"/>
    </ligand>
</feature>
<dbReference type="Pfam" id="PF13735">
    <property type="entry name" value="tRNA_NucTran2_2"/>
    <property type="match status" value="1"/>
</dbReference>
<feature type="domain" description="Poly A polymerase head" evidence="12">
    <location>
        <begin position="35"/>
        <end position="154"/>
    </location>
</feature>
<feature type="domain" description="CCA-adding enzyme C-terminal" evidence="14">
    <location>
        <begin position="253"/>
        <end position="399"/>
    </location>
</feature>
<evidence type="ECO:0000256" key="10">
    <source>
        <dbReference type="ARBA" id="ARBA00022884"/>
    </source>
</evidence>
<accession>A0A5J6SL78</accession>
<dbReference type="Pfam" id="PF12627">
    <property type="entry name" value="PolyA_pol_RNAbd"/>
    <property type="match status" value="1"/>
</dbReference>
<sequence>MKRCTKEWRENNMMKNRWPAAYQVIEKLEYAGFEAYVVGGAVRDFIRGVSANDVDVTTNATPNEVKQLFEHTIDVGIEHGTVLVVVKESIEVTTFRSEDTYSDFRRPDNVMFVRSLQEDLQRRDFTMNAMALTKNDELIDYFDGRADIKQKLIRAVGDPFKRFSEDALRMLRAIRFSAQLDFSLHGNTLEAIEMQHKLIDRVSLERVKVELEKIWTSNHVGKGMHLFKTSKLAINFPGDWKTYLDKWNRFLMFENVANGWAFFALMQQSNDINTLLNFYKCSNAEKMHVKQVLLAVEKLKKGHWTAYDIFQFNEEILIAAAYYAEIILDMNTPYENNDIQRLKAAIPIASSREIAVNGNELMEWKQEKRGPWIKEVLEKLTIAIVNGQVENERAQLKEWYFREYDN</sequence>
<comment type="similarity">
    <text evidence="11">Belongs to the tRNA nucleotidyltransferase/poly(A) polymerase family. Bacterial CCA-adding enzyme type 3 subfamily.</text>
</comment>
<comment type="miscellaneous">
    <text evidence="11">A single active site specifically recognizes both ATP and CTP and is responsible for their addition.</text>
</comment>
<feature type="binding site" evidence="11">
    <location>
        <position position="175"/>
    </location>
    <ligand>
        <name>ATP</name>
        <dbReference type="ChEBI" id="CHEBI:30616"/>
    </ligand>
</feature>
<dbReference type="InterPro" id="IPR032810">
    <property type="entry name" value="CCA-adding_enz_C"/>
</dbReference>
<evidence type="ECO:0000256" key="9">
    <source>
        <dbReference type="ARBA" id="ARBA00022842"/>
    </source>
</evidence>
<dbReference type="GO" id="GO:0005524">
    <property type="term" value="F:ATP binding"/>
    <property type="evidence" value="ECO:0007669"/>
    <property type="project" value="UniProtKB-UniRule"/>
</dbReference>
<name>A0A5J6SL78_9BACI</name>
<dbReference type="CDD" id="cd05398">
    <property type="entry name" value="NT_ClassII-CCAase"/>
    <property type="match status" value="1"/>
</dbReference>
<dbReference type="KEGG" id="psyo:PB01_07705"/>
<keyword evidence="16" id="KW-1185">Reference proteome</keyword>
<dbReference type="GO" id="GO:0004810">
    <property type="term" value="F:CCA tRNA nucleotidyltransferase activity"/>
    <property type="evidence" value="ECO:0007669"/>
    <property type="project" value="UniProtKB-UniRule"/>
</dbReference>
<evidence type="ECO:0000256" key="1">
    <source>
        <dbReference type="ARBA" id="ARBA00001946"/>
    </source>
</evidence>
<dbReference type="HAMAP" id="MF_01263">
    <property type="entry name" value="CCA_bact_type3"/>
    <property type="match status" value="1"/>
</dbReference>
<evidence type="ECO:0000256" key="2">
    <source>
        <dbReference type="ARBA" id="ARBA00022679"/>
    </source>
</evidence>
<dbReference type="GO" id="GO:0001680">
    <property type="term" value="P:tRNA 3'-terminal CCA addition"/>
    <property type="evidence" value="ECO:0007669"/>
    <property type="project" value="UniProtKB-UniRule"/>
</dbReference>
<keyword evidence="6 11" id="KW-0547">Nucleotide-binding</keyword>
<feature type="binding site" evidence="11">
    <location>
        <position position="55"/>
    </location>
    <ligand>
        <name>Mg(2+)</name>
        <dbReference type="ChEBI" id="CHEBI:18420"/>
    </ligand>
</feature>
<comment type="catalytic activity">
    <reaction evidence="11">
        <text>a tRNA with a 3' CCA end + 2 CTP + ATP = a tRNA with a 3' CCACCA end + 3 diphosphate</text>
        <dbReference type="Rhea" id="RHEA:76235"/>
        <dbReference type="Rhea" id="RHEA-COMP:10468"/>
        <dbReference type="Rhea" id="RHEA-COMP:18655"/>
        <dbReference type="ChEBI" id="CHEBI:30616"/>
        <dbReference type="ChEBI" id="CHEBI:33019"/>
        <dbReference type="ChEBI" id="CHEBI:37563"/>
        <dbReference type="ChEBI" id="CHEBI:83071"/>
        <dbReference type="ChEBI" id="CHEBI:195187"/>
    </reaction>
</comment>
<keyword evidence="5 11" id="KW-0479">Metal-binding</keyword>
<feature type="binding site" evidence="11">
    <location>
        <position position="123"/>
    </location>
    <ligand>
        <name>ATP</name>
        <dbReference type="ChEBI" id="CHEBI:30616"/>
    </ligand>
</feature>
<dbReference type="Gene3D" id="3.30.460.10">
    <property type="entry name" value="Beta Polymerase, domain 2"/>
    <property type="match status" value="1"/>
</dbReference>
<feature type="binding site" evidence="11">
    <location>
        <position position="175"/>
    </location>
    <ligand>
        <name>CTP</name>
        <dbReference type="ChEBI" id="CHEBI:37563"/>
    </ligand>
</feature>
<dbReference type="SUPFAM" id="SSF81891">
    <property type="entry name" value="Poly A polymerase C-terminal region-like"/>
    <property type="match status" value="1"/>
</dbReference>
<dbReference type="Gene3D" id="1.10.110.30">
    <property type="match status" value="1"/>
</dbReference>
<dbReference type="NCBIfam" id="NF009814">
    <property type="entry name" value="PRK13299.1"/>
    <property type="match status" value="1"/>
</dbReference>
<feature type="binding site" evidence="11">
    <location>
        <position position="43"/>
    </location>
    <ligand>
        <name>ATP</name>
        <dbReference type="ChEBI" id="CHEBI:30616"/>
    </ligand>
</feature>
<feature type="binding site" evidence="11">
    <location>
        <position position="166"/>
    </location>
    <ligand>
        <name>CTP</name>
        <dbReference type="ChEBI" id="CHEBI:37563"/>
    </ligand>
</feature>
<keyword evidence="7 11" id="KW-0692">RNA repair</keyword>
<dbReference type="GO" id="GO:0160016">
    <property type="term" value="F:CCACCA tRNA nucleotidyltransferase activity"/>
    <property type="evidence" value="ECO:0007669"/>
    <property type="project" value="RHEA"/>
</dbReference>
<evidence type="ECO:0000256" key="11">
    <source>
        <dbReference type="HAMAP-Rule" id="MF_01263"/>
    </source>
</evidence>
<dbReference type="Pfam" id="PF01743">
    <property type="entry name" value="PolyA_pol"/>
    <property type="match status" value="1"/>
</dbReference>
<evidence type="ECO:0000259" key="14">
    <source>
        <dbReference type="Pfam" id="PF13735"/>
    </source>
</evidence>
<dbReference type="InterPro" id="IPR043519">
    <property type="entry name" value="NT_sf"/>
</dbReference>
<protein>
    <recommendedName>
        <fullName evidence="11">CCA-adding enzyme</fullName>
        <ecNumber evidence="11">2.7.7.72</ecNumber>
    </recommendedName>
    <alternativeName>
        <fullName evidence="11">CCA tRNA nucleotidyltransferase</fullName>
    </alternativeName>
    <alternativeName>
        <fullName evidence="11">tRNA CCA-pyrophosphorylase</fullName>
    </alternativeName>
    <alternativeName>
        <fullName evidence="11">tRNA adenylyl-/cytidylyl- transferase</fullName>
    </alternativeName>
    <alternativeName>
        <fullName evidence="11">tRNA nucleotidyltransferase</fullName>
    </alternativeName>
    <alternativeName>
        <fullName evidence="11">tRNA-NT</fullName>
    </alternativeName>
</protein>
<dbReference type="SUPFAM" id="SSF81301">
    <property type="entry name" value="Nucleotidyltransferase"/>
    <property type="match status" value="1"/>
</dbReference>
<evidence type="ECO:0000256" key="3">
    <source>
        <dbReference type="ARBA" id="ARBA00022694"/>
    </source>
</evidence>
<evidence type="ECO:0000256" key="8">
    <source>
        <dbReference type="ARBA" id="ARBA00022840"/>
    </source>
</evidence>
<dbReference type="PANTHER" id="PTHR46173:SF1">
    <property type="entry name" value="CCA TRNA NUCLEOTIDYLTRANSFERASE 1, MITOCHONDRIAL"/>
    <property type="match status" value="1"/>
</dbReference>